<dbReference type="Pfam" id="PF05995">
    <property type="entry name" value="CDO_I"/>
    <property type="match status" value="1"/>
</dbReference>
<dbReference type="RefSeq" id="WP_157342349.1">
    <property type="nucleotide sequence ID" value="NZ_WSEK01000004.1"/>
</dbReference>
<dbReference type="GO" id="GO:0016702">
    <property type="term" value="F:oxidoreductase activity, acting on single donors with incorporation of molecular oxygen, incorporation of two atoms of oxygen"/>
    <property type="evidence" value="ECO:0007669"/>
    <property type="project" value="InterPro"/>
</dbReference>
<evidence type="ECO:0000256" key="4">
    <source>
        <dbReference type="ARBA" id="ARBA00023002"/>
    </source>
</evidence>
<accession>A0A6L6XQM6</accession>
<organism evidence="7 8">
    <name type="scientific">Nocardioides agri</name>
    <dbReference type="NCBI Taxonomy" id="2682843"/>
    <lineage>
        <taxon>Bacteria</taxon>
        <taxon>Bacillati</taxon>
        <taxon>Actinomycetota</taxon>
        <taxon>Actinomycetes</taxon>
        <taxon>Propionibacteriales</taxon>
        <taxon>Nocardioidaceae</taxon>
        <taxon>Nocardioides</taxon>
    </lineage>
</organism>
<evidence type="ECO:0000313" key="8">
    <source>
        <dbReference type="Proteomes" id="UP000473525"/>
    </source>
</evidence>
<evidence type="ECO:0000313" key="7">
    <source>
        <dbReference type="EMBL" id="MVQ49609.1"/>
    </source>
</evidence>
<keyword evidence="2 6" id="KW-0479">Metal-binding</keyword>
<dbReference type="SUPFAM" id="SSF51182">
    <property type="entry name" value="RmlC-like cupins"/>
    <property type="match status" value="1"/>
</dbReference>
<dbReference type="Gene3D" id="2.60.120.10">
    <property type="entry name" value="Jelly Rolls"/>
    <property type="match status" value="1"/>
</dbReference>
<feature type="binding site" evidence="6">
    <location>
        <position position="132"/>
    </location>
    <ligand>
        <name>Fe cation</name>
        <dbReference type="ChEBI" id="CHEBI:24875"/>
        <note>catalytic</note>
    </ligand>
</feature>
<keyword evidence="8" id="KW-1185">Reference proteome</keyword>
<dbReference type="GO" id="GO:0008198">
    <property type="term" value="F:ferrous iron binding"/>
    <property type="evidence" value="ECO:0007669"/>
    <property type="project" value="TreeGrafter"/>
</dbReference>
<dbReference type="InterPro" id="IPR014710">
    <property type="entry name" value="RmlC-like_jellyroll"/>
</dbReference>
<dbReference type="InterPro" id="IPR011051">
    <property type="entry name" value="RmlC_Cupin_sf"/>
</dbReference>
<dbReference type="InterPro" id="IPR010300">
    <property type="entry name" value="CDO_1"/>
</dbReference>
<keyword evidence="3 7" id="KW-0223">Dioxygenase</keyword>
<evidence type="ECO:0000256" key="1">
    <source>
        <dbReference type="ARBA" id="ARBA00006622"/>
    </source>
</evidence>
<keyword evidence="4" id="KW-0560">Oxidoreductase</keyword>
<dbReference type="AlphaFoldDB" id="A0A6L6XQM6"/>
<feature type="binding site" evidence="6">
    <location>
        <position position="88"/>
    </location>
    <ligand>
        <name>Fe cation</name>
        <dbReference type="ChEBI" id="CHEBI:24875"/>
        <note>catalytic</note>
    </ligand>
</feature>
<dbReference type="PANTHER" id="PTHR12918:SF1">
    <property type="entry name" value="CYSTEINE DIOXYGENASE TYPE 1"/>
    <property type="match status" value="1"/>
</dbReference>
<reference evidence="7 8" key="1">
    <citation type="submission" date="2019-12" db="EMBL/GenBank/DDBJ databases">
        <authorList>
            <person name="Huq M.A."/>
        </authorList>
    </citation>
    <scope>NUCLEOTIDE SEQUENCE [LARGE SCALE GENOMIC DNA]</scope>
    <source>
        <strain evidence="7 8">MAH-18</strain>
    </source>
</reference>
<feature type="binding site" evidence="6">
    <location>
        <position position="86"/>
    </location>
    <ligand>
        <name>Fe cation</name>
        <dbReference type="ChEBI" id="CHEBI:24875"/>
        <note>catalytic</note>
    </ligand>
</feature>
<dbReference type="Proteomes" id="UP000473525">
    <property type="component" value="Unassembled WGS sequence"/>
</dbReference>
<protein>
    <submittedName>
        <fullName evidence="7">Cysteine dioxygenase</fullName>
    </submittedName>
</protein>
<comment type="similarity">
    <text evidence="1">Belongs to the cysteine dioxygenase family.</text>
</comment>
<evidence type="ECO:0000256" key="3">
    <source>
        <dbReference type="ARBA" id="ARBA00022964"/>
    </source>
</evidence>
<proteinExistence type="inferred from homology"/>
<evidence type="ECO:0000256" key="2">
    <source>
        <dbReference type="ARBA" id="ARBA00022723"/>
    </source>
</evidence>
<dbReference type="CDD" id="cd10548">
    <property type="entry name" value="cupin_CDO"/>
    <property type="match status" value="1"/>
</dbReference>
<dbReference type="PANTHER" id="PTHR12918">
    <property type="entry name" value="CYSTEINE DIOXYGENASE"/>
    <property type="match status" value="1"/>
</dbReference>
<gene>
    <name evidence="7" type="ORF">GON03_10490</name>
</gene>
<evidence type="ECO:0000256" key="5">
    <source>
        <dbReference type="ARBA" id="ARBA00023004"/>
    </source>
</evidence>
<name>A0A6L6XQM6_9ACTN</name>
<evidence type="ECO:0000256" key="6">
    <source>
        <dbReference type="PIRSR" id="PIRSR610300-51"/>
    </source>
</evidence>
<keyword evidence="5 6" id="KW-0408">Iron</keyword>
<comment type="caution">
    <text evidence="7">The sequence shown here is derived from an EMBL/GenBank/DDBJ whole genome shotgun (WGS) entry which is preliminary data.</text>
</comment>
<dbReference type="EMBL" id="WSEK01000004">
    <property type="protein sequence ID" value="MVQ49609.1"/>
    <property type="molecule type" value="Genomic_DNA"/>
</dbReference>
<sequence>MTLAPEHPSATTAGTLSAHQLPALPGRVLEPAELLAWVRELAADPERWQQHVRHDTDGRHFVQLYRDADIDVWLLCWNTVDDTGWHDHDTSSGAVAVTRGAVVENRPRLGGEPVSKTLAAGTAFAFGPDHIHRMAGAVDGSVSIHAYSPPLWRMGQYSISPSGVMRRYSVSYADELRPLAGD</sequence>